<accession>A0A5E4ZDG1</accession>
<dbReference type="PANTHER" id="PTHR42745:SF1">
    <property type="entry name" value="ARABINOSE 5-PHOSPHATE ISOMERASE KDSD"/>
    <property type="match status" value="1"/>
</dbReference>
<evidence type="ECO:0000256" key="2">
    <source>
        <dbReference type="ARBA" id="ARBA00022737"/>
    </source>
</evidence>
<evidence type="ECO:0000259" key="6">
    <source>
        <dbReference type="PROSITE" id="PS51464"/>
    </source>
</evidence>
<name>A0A5E4ZDG1_9BURK</name>
<dbReference type="NCBIfam" id="TIGR00393">
    <property type="entry name" value="kpsF"/>
    <property type="match status" value="1"/>
</dbReference>
<protein>
    <submittedName>
        <fullName evidence="7">Arabinose-5-phosphate isomerase</fullName>
    </submittedName>
</protein>
<dbReference type="PANTHER" id="PTHR42745">
    <property type="match status" value="1"/>
</dbReference>
<dbReference type="CDD" id="cd04604">
    <property type="entry name" value="CBS_pair_SIS_assoc"/>
    <property type="match status" value="1"/>
</dbReference>
<dbReference type="InterPro" id="IPR035474">
    <property type="entry name" value="SIS_Kpsf"/>
</dbReference>
<reference evidence="7 8" key="1">
    <citation type="submission" date="2019-08" db="EMBL/GenBank/DDBJ databases">
        <authorList>
            <person name="Peeters C."/>
        </authorList>
    </citation>
    <scope>NUCLEOTIDE SEQUENCE [LARGE SCALE GENOMIC DNA]</scope>
    <source>
        <strain evidence="7 8">LMG 30175</strain>
    </source>
</reference>
<dbReference type="FunFam" id="3.40.50.10490:FF:000011">
    <property type="entry name" value="Arabinose 5-phosphate isomerase"/>
    <property type="match status" value="1"/>
</dbReference>
<dbReference type="InterPro" id="IPR050986">
    <property type="entry name" value="GutQ/KpsF_isomerases"/>
</dbReference>
<keyword evidence="3 4" id="KW-0129">CBS domain</keyword>
<dbReference type="GO" id="GO:0005975">
    <property type="term" value="P:carbohydrate metabolic process"/>
    <property type="evidence" value="ECO:0007669"/>
    <property type="project" value="InterPro"/>
</dbReference>
<keyword evidence="2" id="KW-0677">Repeat</keyword>
<proteinExistence type="inferred from homology"/>
<keyword evidence="7" id="KW-0413">Isomerase</keyword>
<dbReference type="CDD" id="cd05014">
    <property type="entry name" value="SIS_Kpsf"/>
    <property type="match status" value="1"/>
</dbReference>
<dbReference type="Proteomes" id="UP000414233">
    <property type="component" value="Unassembled WGS sequence"/>
</dbReference>
<dbReference type="InterPro" id="IPR046342">
    <property type="entry name" value="CBS_dom_sf"/>
</dbReference>
<sequence length="396" mass="41619">MRKVPVECVVRAGAGARPASVPGRLENRVNASPVPAEPRWMRTGRGRKAAEPALARLSSGSPGFCYTPRMIAKINSGRALELARGVLRIEADAIERVAAHLDDSFADALGLLLDCRGRVVVSGMGKSGHIGRKLAATFASTGTPAFFVHPAEASHGDLGMITADDVVVALSNSGETAELVSILPLVKRTGAKLIALTGNDASSLAKLADVHLDAHVEKEACPLNLAPTASTTAALALGDALAVVLLEARGFGADDFARSHPGGALGRRLLTFVRDVMRTGDQVPSVGQEASLSEALLEITAKRLGMTAIVDNDGKVVGIFTDGDLRRLLERTLDFRTLKLTEVMTIKPRTIGPDHLAAEAAELMERHGITQLLVTLPDGTLQGALNVHDLFAAKVV</sequence>
<dbReference type="GO" id="GO:0019146">
    <property type="term" value="F:arabinose-5-phosphate isomerase activity"/>
    <property type="evidence" value="ECO:0007669"/>
    <property type="project" value="UniProtKB-ARBA"/>
</dbReference>
<dbReference type="AlphaFoldDB" id="A0A5E4ZDG1"/>
<dbReference type="PROSITE" id="PS51464">
    <property type="entry name" value="SIS"/>
    <property type="match status" value="1"/>
</dbReference>
<organism evidence="7 8">
    <name type="scientific">Pandoraea terrae</name>
    <dbReference type="NCBI Taxonomy" id="1537710"/>
    <lineage>
        <taxon>Bacteria</taxon>
        <taxon>Pseudomonadati</taxon>
        <taxon>Pseudomonadota</taxon>
        <taxon>Betaproteobacteria</taxon>
        <taxon>Burkholderiales</taxon>
        <taxon>Burkholderiaceae</taxon>
        <taxon>Pandoraea</taxon>
    </lineage>
</organism>
<comment type="similarity">
    <text evidence="1">Belongs to the SIS family. GutQ/KpsF subfamily.</text>
</comment>
<gene>
    <name evidence="7" type="ORF">PTE30175_05289</name>
</gene>
<feature type="domain" description="CBS" evidence="5">
    <location>
        <begin position="344"/>
        <end position="396"/>
    </location>
</feature>
<dbReference type="SMART" id="SM00116">
    <property type="entry name" value="CBS"/>
    <property type="match status" value="2"/>
</dbReference>
<dbReference type="GO" id="GO:0097367">
    <property type="term" value="F:carbohydrate derivative binding"/>
    <property type="evidence" value="ECO:0007669"/>
    <property type="project" value="InterPro"/>
</dbReference>
<evidence type="ECO:0000313" key="8">
    <source>
        <dbReference type="Proteomes" id="UP000414233"/>
    </source>
</evidence>
<evidence type="ECO:0000256" key="3">
    <source>
        <dbReference type="ARBA" id="ARBA00023122"/>
    </source>
</evidence>
<dbReference type="GO" id="GO:1901135">
    <property type="term" value="P:carbohydrate derivative metabolic process"/>
    <property type="evidence" value="ECO:0007669"/>
    <property type="project" value="InterPro"/>
</dbReference>
<dbReference type="SUPFAM" id="SSF53697">
    <property type="entry name" value="SIS domain"/>
    <property type="match status" value="1"/>
</dbReference>
<dbReference type="InterPro" id="IPR046348">
    <property type="entry name" value="SIS_dom_sf"/>
</dbReference>
<dbReference type="Pfam" id="PF01380">
    <property type="entry name" value="SIS"/>
    <property type="match status" value="1"/>
</dbReference>
<evidence type="ECO:0000259" key="5">
    <source>
        <dbReference type="PROSITE" id="PS51371"/>
    </source>
</evidence>
<dbReference type="Gene3D" id="3.40.50.10490">
    <property type="entry name" value="Glucose-6-phosphate isomerase like protein, domain 1"/>
    <property type="match status" value="1"/>
</dbReference>
<evidence type="ECO:0000256" key="4">
    <source>
        <dbReference type="PROSITE-ProRule" id="PRU00703"/>
    </source>
</evidence>
<dbReference type="Gene3D" id="3.10.580.10">
    <property type="entry name" value="CBS-domain"/>
    <property type="match status" value="1"/>
</dbReference>
<dbReference type="PROSITE" id="PS51371">
    <property type="entry name" value="CBS"/>
    <property type="match status" value="2"/>
</dbReference>
<evidence type="ECO:0000313" key="7">
    <source>
        <dbReference type="EMBL" id="VVE58717.1"/>
    </source>
</evidence>
<dbReference type="InterPro" id="IPR004800">
    <property type="entry name" value="KdsD/KpsF-type"/>
</dbReference>
<feature type="domain" description="SIS" evidence="6">
    <location>
        <begin position="108"/>
        <end position="251"/>
    </location>
</feature>
<keyword evidence="8" id="KW-1185">Reference proteome</keyword>
<dbReference type="InterPro" id="IPR000644">
    <property type="entry name" value="CBS_dom"/>
</dbReference>
<dbReference type="EMBL" id="CABPRZ010000037">
    <property type="protein sequence ID" value="VVE58717.1"/>
    <property type="molecule type" value="Genomic_DNA"/>
</dbReference>
<dbReference type="Pfam" id="PF00571">
    <property type="entry name" value="CBS"/>
    <property type="match status" value="2"/>
</dbReference>
<evidence type="ECO:0000256" key="1">
    <source>
        <dbReference type="ARBA" id="ARBA00008165"/>
    </source>
</evidence>
<feature type="domain" description="CBS" evidence="5">
    <location>
        <begin position="277"/>
        <end position="335"/>
    </location>
</feature>
<dbReference type="InterPro" id="IPR001347">
    <property type="entry name" value="SIS_dom"/>
</dbReference>